<evidence type="ECO:0000313" key="3">
    <source>
        <dbReference type="Proteomes" id="UP001497482"/>
    </source>
</evidence>
<dbReference type="EMBL" id="OZ035835">
    <property type="protein sequence ID" value="CAL1577634.1"/>
    <property type="molecule type" value="Genomic_DNA"/>
</dbReference>
<feature type="region of interest" description="Disordered" evidence="1">
    <location>
        <begin position="1"/>
        <end position="26"/>
    </location>
</feature>
<dbReference type="Proteomes" id="UP001497482">
    <property type="component" value="Chromosome 13"/>
</dbReference>
<evidence type="ECO:0000256" key="1">
    <source>
        <dbReference type="SAM" id="MobiDB-lite"/>
    </source>
</evidence>
<feature type="region of interest" description="Disordered" evidence="1">
    <location>
        <begin position="39"/>
        <end position="76"/>
    </location>
</feature>
<sequence length="76" mass="7896">MGMSPTSAPRTTQSCGRPHWGQRGSSDFALPAVVQCRWDGQAPLPPPPSLSTVPPVSPHRSTSAASLTPAEDALCT</sequence>
<keyword evidence="3" id="KW-1185">Reference proteome</keyword>
<reference evidence="2 3" key="1">
    <citation type="submission" date="2024-04" db="EMBL/GenBank/DDBJ databases">
        <authorList>
            <person name="Waldvogel A.-M."/>
            <person name="Schoenle A."/>
        </authorList>
    </citation>
    <scope>NUCLEOTIDE SEQUENCE [LARGE SCALE GENOMIC DNA]</scope>
</reference>
<feature type="compositionally biased region" description="Polar residues" evidence="1">
    <location>
        <begin position="1"/>
        <end position="15"/>
    </location>
</feature>
<proteinExistence type="predicted"/>
<dbReference type="AlphaFoldDB" id="A0AAV2JJ39"/>
<accession>A0AAV2JJ39</accession>
<organism evidence="2 3">
    <name type="scientific">Knipowitschia caucasica</name>
    <name type="common">Caucasian dwarf goby</name>
    <name type="synonym">Pomatoschistus caucasicus</name>
    <dbReference type="NCBI Taxonomy" id="637954"/>
    <lineage>
        <taxon>Eukaryota</taxon>
        <taxon>Metazoa</taxon>
        <taxon>Chordata</taxon>
        <taxon>Craniata</taxon>
        <taxon>Vertebrata</taxon>
        <taxon>Euteleostomi</taxon>
        <taxon>Actinopterygii</taxon>
        <taxon>Neopterygii</taxon>
        <taxon>Teleostei</taxon>
        <taxon>Neoteleostei</taxon>
        <taxon>Acanthomorphata</taxon>
        <taxon>Gobiaria</taxon>
        <taxon>Gobiiformes</taxon>
        <taxon>Gobioidei</taxon>
        <taxon>Gobiidae</taxon>
        <taxon>Gobiinae</taxon>
        <taxon>Knipowitschia</taxon>
    </lineage>
</organism>
<name>A0AAV2JJ39_KNICA</name>
<gene>
    <name evidence="2" type="ORF">KC01_LOCUS8957</name>
</gene>
<evidence type="ECO:0000313" key="2">
    <source>
        <dbReference type="EMBL" id="CAL1577634.1"/>
    </source>
</evidence>
<protein>
    <submittedName>
        <fullName evidence="2">Uncharacterized protein</fullName>
    </submittedName>
</protein>